<keyword evidence="2" id="KW-1185">Reference proteome</keyword>
<comment type="caution">
    <text evidence="1">The sequence shown here is derived from an EMBL/GenBank/DDBJ whole genome shotgun (WGS) entry which is preliminary data.</text>
</comment>
<accession>A0ABP9PAB7</accession>
<evidence type="ECO:0000313" key="2">
    <source>
        <dbReference type="Proteomes" id="UP001500221"/>
    </source>
</evidence>
<name>A0ABP9PAB7_9ACTN</name>
<dbReference type="RefSeq" id="WP_345454835.1">
    <property type="nucleotide sequence ID" value="NZ_BAABKG010000001.1"/>
</dbReference>
<proteinExistence type="predicted"/>
<dbReference type="EMBL" id="BAABKG010000001">
    <property type="protein sequence ID" value="GAA5143296.1"/>
    <property type="molecule type" value="Genomic_DNA"/>
</dbReference>
<dbReference type="Proteomes" id="UP001500221">
    <property type="component" value="Unassembled WGS sequence"/>
</dbReference>
<gene>
    <name evidence="1" type="ORF">GCM10023340_08390</name>
</gene>
<evidence type="ECO:0000313" key="1">
    <source>
        <dbReference type="EMBL" id="GAA5143296.1"/>
    </source>
</evidence>
<reference evidence="2" key="1">
    <citation type="journal article" date="2019" name="Int. J. Syst. Evol. Microbiol.">
        <title>The Global Catalogue of Microorganisms (GCM) 10K type strain sequencing project: providing services to taxonomists for standard genome sequencing and annotation.</title>
        <authorList>
            <consortium name="The Broad Institute Genomics Platform"/>
            <consortium name="The Broad Institute Genome Sequencing Center for Infectious Disease"/>
            <person name="Wu L."/>
            <person name="Ma J."/>
        </authorList>
    </citation>
    <scope>NUCLEOTIDE SEQUENCE [LARGE SCALE GENOMIC DNA]</scope>
    <source>
        <strain evidence="2">JCM 18459</strain>
    </source>
</reference>
<organism evidence="1 2">
    <name type="scientific">Nocardioides marinquilinus</name>
    <dbReference type="NCBI Taxonomy" id="1210400"/>
    <lineage>
        <taxon>Bacteria</taxon>
        <taxon>Bacillati</taxon>
        <taxon>Actinomycetota</taxon>
        <taxon>Actinomycetes</taxon>
        <taxon>Propionibacteriales</taxon>
        <taxon>Nocardioidaceae</taxon>
        <taxon>Nocardioides</taxon>
    </lineage>
</organism>
<evidence type="ECO:0008006" key="3">
    <source>
        <dbReference type="Google" id="ProtNLM"/>
    </source>
</evidence>
<protein>
    <recommendedName>
        <fullName evidence="3">DUF4911 domain-containing protein</fullName>
    </recommendedName>
</protein>
<sequence>MPLPLRPPDTPRPQWDLMVAYRGDLRHCVDLLDQVKATPGLTYTLEAQTGGSDLAVLKVLCSSQASLLLPEALNALDAVHRRAIGLGIVGE</sequence>